<keyword evidence="2" id="KW-0472">Membrane</keyword>
<dbReference type="InterPro" id="IPR014001">
    <property type="entry name" value="Helicase_ATP-bd"/>
</dbReference>
<gene>
    <name evidence="4" type="ORF">GCM10008986_18580</name>
</gene>
<dbReference type="PANTHER" id="PTHR47396:SF1">
    <property type="entry name" value="ATP-DEPENDENT HELICASE IRC3-RELATED"/>
    <property type="match status" value="1"/>
</dbReference>
<dbReference type="PROSITE" id="PS51192">
    <property type="entry name" value="HELICASE_ATP_BIND_1"/>
    <property type="match status" value="1"/>
</dbReference>
<feature type="domain" description="Helicase ATP-binding" evidence="3">
    <location>
        <begin position="25"/>
        <end position="209"/>
    </location>
</feature>
<evidence type="ECO:0000256" key="2">
    <source>
        <dbReference type="SAM" id="Phobius"/>
    </source>
</evidence>
<name>A0ABP3L581_9BACI</name>
<comment type="caution">
    <text evidence="4">The sequence shown here is derived from an EMBL/GenBank/DDBJ whole genome shotgun (WGS) entry which is preliminary data.</text>
</comment>
<feature type="transmembrane region" description="Helical" evidence="2">
    <location>
        <begin position="705"/>
        <end position="725"/>
    </location>
</feature>
<feature type="compositionally biased region" description="Acidic residues" evidence="1">
    <location>
        <begin position="117"/>
        <end position="135"/>
    </location>
</feature>
<feature type="transmembrane region" description="Helical" evidence="2">
    <location>
        <begin position="677"/>
        <end position="699"/>
    </location>
</feature>
<proteinExistence type="predicted"/>
<feature type="region of interest" description="Disordered" evidence="1">
    <location>
        <begin position="115"/>
        <end position="136"/>
    </location>
</feature>
<evidence type="ECO:0000313" key="4">
    <source>
        <dbReference type="EMBL" id="GAA0492509.1"/>
    </source>
</evidence>
<evidence type="ECO:0000259" key="3">
    <source>
        <dbReference type="PROSITE" id="PS51192"/>
    </source>
</evidence>
<protein>
    <recommendedName>
        <fullName evidence="3">Helicase ATP-binding domain-containing protein</fullName>
    </recommendedName>
</protein>
<reference evidence="5" key="1">
    <citation type="journal article" date="2019" name="Int. J. Syst. Evol. Microbiol.">
        <title>The Global Catalogue of Microorganisms (GCM) 10K type strain sequencing project: providing services to taxonomists for standard genome sequencing and annotation.</title>
        <authorList>
            <consortium name="The Broad Institute Genomics Platform"/>
            <consortium name="The Broad Institute Genome Sequencing Center for Infectious Disease"/>
            <person name="Wu L."/>
            <person name="Ma J."/>
        </authorList>
    </citation>
    <scope>NUCLEOTIDE SEQUENCE [LARGE SCALE GENOMIC DNA]</scope>
    <source>
        <strain evidence="5">JCM 12389</strain>
    </source>
</reference>
<dbReference type="Gene3D" id="3.40.50.300">
    <property type="entry name" value="P-loop containing nucleotide triphosphate hydrolases"/>
    <property type="match status" value="2"/>
</dbReference>
<dbReference type="EMBL" id="BAAADO010000003">
    <property type="protein sequence ID" value="GAA0492509.1"/>
    <property type="molecule type" value="Genomic_DNA"/>
</dbReference>
<sequence>MKTFPENIKFCYPWRSYQAEVLEHLDHHLENKHLHLVAPPGSGKTVLGLEVMLRLNKPTFIVAPTIAIRNQWVDRFTELFLQADEQPDWMTTDIKNPQFITVTTYQGLHSLFKEDNEKEEEQDHIDDEEAEEEPALELTEKEKAQQRLFEQNYQTLVLDEAHHLRTSWWKTAMAFRDELNDPSIVALTATPPYDVGQSEWDKYIQLCGPIDEEIEVAALVKEGDLCPHQDYLWMSMPAKKEREPIETFHEEAENLRESLLHNQSFRELIETHPWMQSGEYVEEKLSHYRYFISMMVYLKEVGSDAWELPFQLIDEKAKHLPSFDLEWAEELLTSMLYRDELVNEKEEPLKGIKKQLSGMKALEHRKVKLRATRKMERTLLHSTSKLDSINQIVSLEKQAQGDDLRLVVLADYIYAGDLPKNPDEEQPLIRLGVVPVFENIRRELGNRCKLGVLTGSVVIVPKKVVSLLQEQDLQFQTEPLVHADQYVKVEVQGASRQHMVSAITEIFSSGGIDVLVGTTALLGEGWDAPSVNTLVLASYVGTFMLTNQMRGRAIRTERGNDEKAANIWHLVCMDPYGPDGGYDFKSLRRRFRSLTGLDEELPLIVTGLERLRLPDTTFNQNQISLINHEMSKRATNRKRLFDRWEEAVQKGEKKREEFQTDTSYVPKPFVFRNTVKSLLIISAFVFFNMARAIGEYGYYRDAWELVVPLFIGLGLGAIFSAPFLWKAMKIFIFNPSIESSMKQVGKAVYHTLYDIGRIQTSPAHNKINAEKNEWGEIVCYLEKGTTHEQKLFLQSVQELVDPIDNPRYIIHRTSGKRFWIRHDYHAVPEEIGRKKEYAQKLLEQWKKRIGEAELIYTRTPEGRKILLKARMRAMSGQFVKRSERKSVWR</sequence>
<dbReference type="RefSeq" id="WP_343840013.1">
    <property type="nucleotide sequence ID" value="NZ_BAAADO010000003.1"/>
</dbReference>
<dbReference type="CDD" id="cd18785">
    <property type="entry name" value="SF2_C"/>
    <property type="match status" value="1"/>
</dbReference>
<evidence type="ECO:0000313" key="5">
    <source>
        <dbReference type="Proteomes" id="UP001500880"/>
    </source>
</evidence>
<keyword evidence="2" id="KW-1133">Transmembrane helix</keyword>
<evidence type="ECO:0000256" key="1">
    <source>
        <dbReference type="SAM" id="MobiDB-lite"/>
    </source>
</evidence>
<accession>A0ABP3L581</accession>
<keyword evidence="2" id="KW-0812">Transmembrane</keyword>
<dbReference type="SUPFAM" id="SSF52540">
    <property type="entry name" value="P-loop containing nucleoside triphosphate hydrolases"/>
    <property type="match status" value="2"/>
</dbReference>
<dbReference type="Pfam" id="PF04851">
    <property type="entry name" value="ResIII"/>
    <property type="match status" value="1"/>
</dbReference>
<dbReference type="InterPro" id="IPR027417">
    <property type="entry name" value="P-loop_NTPase"/>
</dbReference>
<organism evidence="4 5">
    <name type="scientific">Salinibacillus aidingensis</name>
    <dbReference type="NCBI Taxonomy" id="237684"/>
    <lineage>
        <taxon>Bacteria</taxon>
        <taxon>Bacillati</taxon>
        <taxon>Bacillota</taxon>
        <taxon>Bacilli</taxon>
        <taxon>Bacillales</taxon>
        <taxon>Bacillaceae</taxon>
        <taxon>Salinibacillus</taxon>
    </lineage>
</organism>
<dbReference type="SMART" id="SM00487">
    <property type="entry name" value="DEXDc"/>
    <property type="match status" value="1"/>
</dbReference>
<dbReference type="Proteomes" id="UP001500880">
    <property type="component" value="Unassembled WGS sequence"/>
</dbReference>
<dbReference type="InterPro" id="IPR050742">
    <property type="entry name" value="Helicase_Restrict-Modif_Enz"/>
</dbReference>
<dbReference type="PANTHER" id="PTHR47396">
    <property type="entry name" value="TYPE I RESTRICTION ENZYME ECOKI R PROTEIN"/>
    <property type="match status" value="1"/>
</dbReference>
<keyword evidence="5" id="KW-1185">Reference proteome</keyword>
<dbReference type="InterPro" id="IPR006935">
    <property type="entry name" value="Helicase/UvrB_N"/>
</dbReference>